<dbReference type="OrthoDB" id="7065374at2"/>
<evidence type="ECO:0000313" key="3">
    <source>
        <dbReference type="Proteomes" id="UP000237608"/>
    </source>
</evidence>
<dbReference type="EMBL" id="MSCL01000001">
    <property type="protein sequence ID" value="PQJ74519.1"/>
    <property type="molecule type" value="Genomic_DNA"/>
</dbReference>
<keyword evidence="3" id="KW-1185">Reference proteome</keyword>
<gene>
    <name evidence="2" type="ORF">BTO13_04255</name>
</gene>
<keyword evidence="1" id="KW-0472">Membrane</keyword>
<sequence>MNIIQQIIDFFNHPVFIIVGGLTVVFAAIGIIYRVVCITLGVTPLVFRIGKAIWRRKVAIIGTSEVFSTLKDCITDTDIFNKKNVIHIPIDNIDKAKEHTILLVDWETSGILIDQIFVARKNHNTAVIIFAKAGSIPNDKMAEIANKSNTVVVNFKGRLLNDILNSLITTSFDGQ</sequence>
<protein>
    <submittedName>
        <fullName evidence="2">Uncharacterized protein</fullName>
    </submittedName>
</protein>
<name>A0A2S7WA68_9FLAO</name>
<proteinExistence type="predicted"/>
<evidence type="ECO:0000256" key="1">
    <source>
        <dbReference type="SAM" id="Phobius"/>
    </source>
</evidence>
<evidence type="ECO:0000313" key="2">
    <source>
        <dbReference type="EMBL" id="PQJ74519.1"/>
    </source>
</evidence>
<feature type="transmembrane region" description="Helical" evidence="1">
    <location>
        <begin position="15"/>
        <end position="47"/>
    </location>
</feature>
<accession>A0A2S7WA68</accession>
<reference evidence="2 3" key="1">
    <citation type="submission" date="2016-12" db="EMBL/GenBank/DDBJ databases">
        <title>Trade-off between light-utilization and light-protection in marine flavobacteria.</title>
        <authorList>
            <person name="Kumagai Y."/>
            <person name="Yoshizawa S."/>
            <person name="Kogure K."/>
            <person name="Iwasaki W."/>
        </authorList>
    </citation>
    <scope>NUCLEOTIDE SEQUENCE [LARGE SCALE GENOMIC DNA]</scope>
    <source>
        <strain evidence="2 3">KCTC 22729</strain>
    </source>
</reference>
<organism evidence="2 3">
    <name type="scientific">Polaribacter gangjinensis</name>
    <dbReference type="NCBI Taxonomy" id="574710"/>
    <lineage>
        <taxon>Bacteria</taxon>
        <taxon>Pseudomonadati</taxon>
        <taxon>Bacteroidota</taxon>
        <taxon>Flavobacteriia</taxon>
        <taxon>Flavobacteriales</taxon>
        <taxon>Flavobacteriaceae</taxon>
    </lineage>
</organism>
<dbReference type="Proteomes" id="UP000237608">
    <property type="component" value="Unassembled WGS sequence"/>
</dbReference>
<keyword evidence="1" id="KW-0812">Transmembrane</keyword>
<dbReference type="RefSeq" id="WP_105045667.1">
    <property type="nucleotide sequence ID" value="NZ_CP150662.1"/>
</dbReference>
<keyword evidence="1" id="KW-1133">Transmembrane helix</keyword>
<comment type="caution">
    <text evidence="2">The sequence shown here is derived from an EMBL/GenBank/DDBJ whole genome shotgun (WGS) entry which is preliminary data.</text>
</comment>
<dbReference type="AlphaFoldDB" id="A0A2S7WA68"/>